<keyword evidence="1" id="KW-0285">Flavoprotein</keyword>
<comment type="cofactor">
    <cofactor evidence="4">
        <name>FMN</name>
        <dbReference type="ChEBI" id="CHEBI:58210"/>
    </cofactor>
    <text evidence="4">Binds 1 FMN per subunit.</text>
</comment>
<dbReference type="Pfam" id="PF01243">
    <property type="entry name" value="PNPOx_N"/>
    <property type="match status" value="1"/>
</dbReference>
<dbReference type="Gene3D" id="2.30.110.10">
    <property type="entry name" value="Electron Transport, Fmn-binding Protein, Chain A"/>
    <property type="match status" value="1"/>
</dbReference>
<reference evidence="6 7" key="1">
    <citation type="submission" date="2020-10" db="EMBL/GenBank/DDBJ databases">
        <title>Haloactinobacterium sp. RN3S43, a bacterium isolated from saline soil.</title>
        <authorList>
            <person name="Sun J.-Q."/>
        </authorList>
    </citation>
    <scope>NUCLEOTIDE SEQUENCE [LARGE SCALE GENOMIC DNA]</scope>
    <source>
        <strain evidence="6 7">RN3S43</strain>
    </source>
</reference>
<dbReference type="InterPro" id="IPR011576">
    <property type="entry name" value="Pyridox_Oxase_N"/>
</dbReference>
<evidence type="ECO:0000256" key="2">
    <source>
        <dbReference type="ARBA" id="ARBA00022643"/>
    </source>
</evidence>
<evidence type="ECO:0000256" key="1">
    <source>
        <dbReference type="ARBA" id="ARBA00022630"/>
    </source>
</evidence>
<name>A0A7M1SUH7_9MICO</name>
<dbReference type="PANTHER" id="PTHR10851:SF0">
    <property type="entry name" value="PYRIDOXINE-5'-PHOSPHATE OXIDASE"/>
    <property type="match status" value="1"/>
</dbReference>
<dbReference type="EMBL" id="CP063169">
    <property type="protein sequence ID" value="QOR71239.1"/>
    <property type="molecule type" value="Genomic_DNA"/>
</dbReference>
<dbReference type="GO" id="GO:0010181">
    <property type="term" value="F:FMN binding"/>
    <property type="evidence" value="ECO:0007669"/>
    <property type="project" value="InterPro"/>
</dbReference>
<accession>A0A7M1SUH7</accession>
<evidence type="ECO:0000259" key="5">
    <source>
        <dbReference type="Pfam" id="PF01243"/>
    </source>
</evidence>
<evidence type="ECO:0000313" key="7">
    <source>
        <dbReference type="Proteomes" id="UP000593758"/>
    </source>
</evidence>
<keyword evidence="2 4" id="KW-0288">FMN</keyword>
<feature type="binding site" evidence="4">
    <location>
        <position position="89"/>
    </location>
    <ligand>
        <name>FMN</name>
        <dbReference type="ChEBI" id="CHEBI:58210"/>
    </ligand>
</feature>
<gene>
    <name evidence="6" type="ORF">IM660_02745</name>
</gene>
<feature type="binding site" evidence="4">
    <location>
        <position position="173"/>
    </location>
    <ligand>
        <name>FMN</name>
        <dbReference type="ChEBI" id="CHEBI:58210"/>
    </ligand>
</feature>
<organism evidence="6 7">
    <name type="scientific">Ruania alkalisoli</name>
    <dbReference type="NCBI Taxonomy" id="2779775"/>
    <lineage>
        <taxon>Bacteria</taxon>
        <taxon>Bacillati</taxon>
        <taxon>Actinomycetota</taxon>
        <taxon>Actinomycetes</taxon>
        <taxon>Micrococcales</taxon>
        <taxon>Ruaniaceae</taxon>
        <taxon>Ruania</taxon>
    </lineage>
</organism>
<dbReference type="Proteomes" id="UP000593758">
    <property type="component" value="Chromosome"/>
</dbReference>
<feature type="binding site" evidence="4">
    <location>
        <position position="67"/>
    </location>
    <ligand>
        <name>FMN</name>
        <dbReference type="ChEBI" id="CHEBI:58210"/>
    </ligand>
</feature>
<dbReference type="GO" id="GO:0008615">
    <property type="term" value="P:pyridoxine biosynthetic process"/>
    <property type="evidence" value="ECO:0007669"/>
    <property type="project" value="InterPro"/>
</dbReference>
<evidence type="ECO:0000256" key="4">
    <source>
        <dbReference type="PIRSR" id="PIRSR000190-2"/>
    </source>
</evidence>
<dbReference type="InterPro" id="IPR000659">
    <property type="entry name" value="Pyridox_Oxase"/>
</dbReference>
<dbReference type="PIRSF" id="PIRSF000190">
    <property type="entry name" value="Pyd_amn-ph_oxd"/>
    <property type="match status" value="1"/>
</dbReference>
<dbReference type="RefSeq" id="WP_193497904.1">
    <property type="nucleotide sequence ID" value="NZ_CP063169.1"/>
</dbReference>
<dbReference type="PANTHER" id="PTHR10851">
    <property type="entry name" value="PYRIDOXINE-5-PHOSPHATE OXIDASE"/>
    <property type="match status" value="1"/>
</dbReference>
<feature type="domain" description="Pyridoxamine 5'-phosphate oxidase N-terminal" evidence="5">
    <location>
        <begin position="22"/>
        <end position="127"/>
    </location>
</feature>
<keyword evidence="3" id="KW-0560">Oxidoreductase</keyword>
<dbReference type="KEGG" id="halt:IM660_02745"/>
<sequence>MPENLTGAPLPILDRWVAEADAAGLPLPSTMTLATADAAGAPHARTVLVTQIGHQGLRFHSSTPTSKTEDIAANPRVSAVFHWPALGRQVILTGTARELPAEVSDAAYPTRPRQLQLVAWAYQDLATQEPGTDGEIDQTRIRERFDAAASREPLTRPAGWTTLELSPRRIDFWQAGTEDTPPTKTRFTRPDGADAWRVVDTLP</sequence>
<proteinExistence type="predicted"/>
<evidence type="ECO:0000313" key="6">
    <source>
        <dbReference type="EMBL" id="QOR71239.1"/>
    </source>
</evidence>
<dbReference type="AlphaFoldDB" id="A0A7M1SUH7"/>
<protein>
    <submittedName>
        <fullName evidence="6">Pyridoxamine 5'-phosphate oxidase family protein</fullName>
    </submittedName>
</protein>
<keyword evidence="7" id="KW-1185">Reference proteome</keyword>
<dbReference type="InterPro" id="IPR012349">
    <property type="entry name" value="Split_barrel_FMN-bd"/>
</dbReference>
<evidence type="ECO:0000256" key="3">
    <source>
        <dbReference type="ARBA" id="ARBA00023002"/>
    </source>
</evidence>
<dbReference type="GO" id="GO:0004733">
    <property type="term" value="F:pyridoxamine phosphate oxidase activity"/>
    <property type="evidence" value="ECO:0007669"/>
    <property type="project" value="InterPro"/>
</dbReference>
<dbReference type="SUPFAM" id="SSF50475">
    <property type="entry name" value="FMN-binding split barrel"/>
    <property type="match status" value="1"/>
</dbReference>